<evidence type="ECO:0000313" key="7">
    <source>
        <dbReference type="EMBL" id="CAI5780979.1"/>
    </source>
</evidence>
<keyword evidence="3" id="KW-0325">Glycoprotein</keyword>
<dbReference type="InterPro" id="IPR007110">
    <property type="entry name" value="Ig-like_dom"/>
</dbReference>
<accession>A0AA35KNQ4</accession>
<evidence type="ECO:0000256" key="5">
    <source>
        <dbReference type="SAM" id="Phobius"/>
    </source>
</evidence>
<evidence type="ECO:0000256" key="2">
    <source>
        <dbReference type="ARBA" id="ARBA00023157"/>
    </source>
</evidence>
<proteinExistence type="predicted"/>
<keyword evidence="5" id="KW-1133">Transmembrane helix</keyword>
<reference evidence="7" key="1">
    <citation type="submission" date="2022-12" db="EMBL/GenBank/DDBJ databases">
        <authorList>
            <person name="Alioto T."/>
            <person name="Alioto T."/>
            <person name="Gomez Garrido J."/>
        </authorList>
    </citation>
    <scope>NUCLEOTIDE SEQUENCE</scope>
</reference>
<dbReference type="InterPro" id="IPR052598">
    <property type="entry name" value="IgSF_CEA-related"/>
</dbReference>
<keyword evidence="5" id="KW-0812">Transmembrane</keyword>
<keyword evidence="8" id="KW-1185">Reference proteome</keyword>
<dbReference type="Pfam" id="PF13895">
    <property type="entry name" value="Ig_2"/>
    <property type="match status" value="1"/>
</dbReference>
<dbReference type="InterPro" id="IPR003599">
    <property type="entry name" value="Ig_sub"/>
</dbReference>
<keyword evidence="4" id="KW-0393">Immunoglobulin domain</keyword>
<feature type="transmembrane region" description="Helical" evidence="5">
    <location>
        <begin position="122"/>
        <end position="146"/>
    </location>
</feature>
<protein>
    <submittedName>
        <fullName evidence="7">Carcinoembryonic antigen-related cell adhesion molecule 20 isoform X2</fullName>
    </submittedName>
</protein>
<dbReference type="InterPro" id="IPR013783">
    <property type="entry name" value="Ig-like_fold"/>
</dbReference>
<feature type="domain" description="Ig-like" evidence="6">
    <location>
        <begin position="26"/>
        <end position="104"/>
    </location>
</feature>
<evidence type="ECO:0000256" key="1">
    <source>
        <dbReference type="ARBA" id="ARBA00022729"/>
    </source>
</evidence>
<gene>
    <name evidence="7" type="ORF">PODLI_1B027501</name>
</gene>
<dbReference type="AlphaFoldDB" id="A0AA35KNQ4"/>
<keyword evidence="1" id="KW-0732">Signal</keyword>
<organism evidence="7 8">
    <name type="scientific">Podarcis lilfordi</name>
    <name type="common">Lilford's wall lizard</name>
    <dbReference type="NCBI Taxonomy" id="74358"/>
    <lineage>
        <taxon>Eukaryota</taxon>
        <taxon>Metazoa</taxon>
        <taxon>Chordata</taxon>
        <taxon>Craniata</taxon>
        <taxon>Vertebrata</taxon>
        <taxon>Euteleostomi</taxon>
        <taxon>Lepidosauria</taxon>
        <taxon>Squamata</taxon>
        <taxon>Bifurcata</taxon>
        <taxon>Unidentata</taxon>
        <taxon>Episquamata</taxon>
        <taxon>Laterata</taxon>
        <taxon>Lacertibaenia</taxon>
        <taxon>Lacertidae</taxon>
        <taxon>Podarcis</taxon>
    </lineage>
</organism>
<keyword evidence="5" id="KW-0472">Membrane</keyword>
<dbReference type="EMBL" id="OX395133">
    <property type="protein sequence ID" value="CAI5780979.1"/>
    <property type="molecule type" value="Genomic_DNA"/>
</dbReference>
<dbReference type="InterPro" id="IPR036179">
    <property type="entry name" value="Ig-like_dom_sf"/>
</dbReference>
<dbReference type="Gene3D" id="2.60.40.10">
    <property type="entry name" value="Immunoglobulins"/>
    <property type="match status" value="1"/>
</dbReference>
<dbReference type="SMART" id="SM00409">
    <property type="entry name" value="IG"/>
    <property type="match status" value="1"/>
</dbReference>
<dbReference type="PANTHER" id="PTHR44337:SF20">
    <property type="entry name" value="CARCINOEMBRYONIC ANTIGEN-RELATED CELL ADHESION MOLECULE 5-RELATED"/>
    <property type="match status" value="1"/>
</dbReference>
<sequence length="214" mass="24028">MNDFPCLYANVDAEFPLDVVDIRNVPKIRQVFVVFVVDLECLTLICRAADSNPDIQYRWYFNNTDANVTSSNLTIESISWKNEGTYVCCISYPQTNVTAYATVSLRIKTDNETSSAQLQLPLTVFVGIVFGLAAGITLIGALLYCFCVRIWRKNLQPPPPPPISTIPSLPKDFSRSKMLGSRTRETKLENPAEPSTIYQEVLCDDGAVYQELER</sequence>
<name>A0AA35KNQ4_9SAUR</name>
<evidence type="ECO:0000259" key="6">
    <source>
        <dbReference type="PROSITE" id="PS50835"/>
    </source>
</evidence>
<evidence type="ECO:0000256" key="3">
    <source>
        <dbReference type="ARBA" id="ARBA00023180"/>
    </source>
</evidence>
<dbReference type="PROSITE" id="PS50835">
    <property type="entry name" value="IG_LIKE"/>
    <property type="match status" value="1"/>
</dbReference>
<keyword evidence="2" id="KW-1015">Disulfide bond</keyword>
<dbReference type="Proteomes" id="UP001178461">
    <property type="component" value="Chromosome 8"/>
</dbReference>
<evidence type="ECO:0000313" key="8">
    <source>
        <dbReference type="Proteomes" id="UP001178461"/>
    </source>
</evidence>
<evidence type="ECO:0000256" key="4">
    <source>
        <dbReference type="ARBA" id="ARBA00023319"/>
    </source>
</evidence>
<dbReference type="PANTHER" id="PTHR44337">
    <property type="entry name" value="CARCINOEMBRYONIC ANTIGEN-RELATED CELL ADHESION MOLECULE 8"/>
    <property type="match status" value="1"/>
</dbReference>
<dbReference type="SUPFAM" id="SSF48726">
    <property type="entry name" value="Immunoglobulin"/>
    <property type="match status" value="1"/>
</dbReference>